<dbReference type="AlphaFoldDB" id="A0A1K1SAU6"/>
<dbReference type="InterPro" id="IPR037407">
    <property type="entry name" value="MLP_fam"/>
</dbReference>
<dbReference type="PANTHER" id="PTHR38444">
    <property type="entry name" value="ENTEROBACTIN BIOSYNTHESIS PROTEIN YBDZ"/>
    <property type="match status" value="1"/>
</dbReference>
<name>A0A1K1SAU6_9PSEU</name>
<gene>
    <name evidence="2" type="ORF">SAMN04489730_5207</name>
</gene>
<proteinExistence type="predicted"/>
<dbReference type="SMART" id="SM00923">
    <property type="entry name" value="MbtH"/>
    <property type="match status" value="1"/>
</dbReference>
<evidence type="ECO:0000313" key="3">
    <source>
        <dbReference type="Proteomes" id="UP000182740"/>
    </source>
</evidence>
<dbReference type="RefSeq" id="WP_072478719.1">
    <property type="nucleotide sequence ID" value="NZ_FPJG01000006.1"/>
</dbReference>
<dbReference type="GO" id="GO:0005829">
    <property type="term" value="C:cytosol"/>
    <property type="evidence" value="ECO:0007669"/>
    <property type="project" value="TreeGrafter"/>
</dbReference>
<dbReference type="EMBL" id="FPJG01000006">
    <property type="protein sequence ID" value="SFW81483.1"/>
    <property type="molecule type" value="Genomic_DNA"/>
</dbReference>
<evidence type="ECO:0000259" key="1">
    <source>
        <dbReference type="SMART" id="SM00923"/>
    </source>
</evidence>
<dbReference type="PANTHER" id="PTHR38444:SF1">
    <property type="entry name" value="ENTEROBACTIN BIOSYNTHESIS PROTEIN YBDZ"/>
    <property type="match status" value="1"/>
</dbReference>
<dbReference type="Gene3D" id="3.90.820.10">
    <property type="entry name" value="Structural Genomics, Unknown Function 30-nov-00 1gh9 Mol_id"/>
    <property type="match status" value="1"/>
</dbReference>
<dbReference type="STRING" id="546364.SAMN04489730_5207"/>
<feature type="domain" description="MbtH-like" evidence="1">
    <location>
        <begin position="3"/>
        <end position="53"/>
    </location>
</feature>
<reference evidence="3" key="1">
    <citation type="submission" date="2016-11" db="EMBL/GenBank/DDBJ databases">
        <authorList>
            <person name="Varghese N."/>
            <person name="Submissions S."/>
        </authorList>
    </citation>
    <scope>NUCLEOTIDE SEQUENCE [LARGE SCALE GENOMIC DNA]</scope>
    <source>
        <strain evidence="3">DSM 44671</strain>
    </source>
</reference>
<dbReference type="SUPFAM" id="SSF160582">
    <property type="entry name" value="MbtH-like"/>
    <property type="match status" value="1"/>
</dbReference>
<dbReference type="Pfam" id="PF03621">
    <property type="entry name" value="MbtH"/>
    <property type="match status" value="1"/>
</dbReference>
<keyword evidence="3" id="KW-1185">Reference proteome</keyword>
<dbReference type="InterPro" id="IPR038020">
    <property type="entry name" value="MbtH-like_sf"/>
</dbReference>
<sequence>MTNPFEDPSGTYLVLVNAENQHSLWPSSIDVPAGWTAAYGPAGRQECLDHVEANWTDMRPKSLADAMDA</sequence>
<evidence type="ECO:0000313" key="2">
    <source>
        <dbReference type="EMBL" id="SFW81483.1"/>
    </source>
</evidence>
<dbReference type="OrthoDB" id="7584480at2"/>
<protein>
    <submittedName>
        <fullName evidence="2">MbtH protein</fullName>
    </submittedName>
</protein>
<dbReference type="GO" id="GO:0019290">
    <property type="term" value="P:siderophore biosynthetic process"/>
    <property type="evidence" value="ECO:0007669"/>
    <property type="project" value="TreeGrafter"/>
</dbReference>
<dbReference type="Proteomes" id="UP000182740">
    <property type="component" value="Unassembled WGS sequence"/>
</dbReference>
<accession>A0A1K1SAU6</accession>
<organism evidence="2 3">
    <name type="scientific">Amycolatopsis australiensis</name>
    <dbReference type="NCBI Taxonomy" id="546364"/>
    <lineage>
        <taxon>Bacteria</taxon>
        <taxon>Bacillati</taxon>
        <taxon>Actinomycetota</taxon>
        <taxon>Actinomycetes</taxon>
        <taxon>Pseudonocardiales</taxon>
        <taxon>Pseudonocardiaceae</taxon>
        <taxon>Amycolatopsis</taxon>
    </lineage>
</organism>
<dbReference type="InterPro" id="IPR005153">
    <property type="entry name" value="MbtH-like_dom"/>
</dbReference>